<organism evidence="2 3">
    <name type="scientific">Melghiribacillus thermohalophilus</name>
    <dbReference type="NCBI Taxonomy" id="1324956"/>
    <lineage>
        <taxon>Bacteria</taxon>
        <taxon>Bacillati</taxon>
        <taxon>Bacillota</taxon>
        <taxon>Bacilli</taxon>
        <taxon>Bacillales</taxon>
        <taxon>Bacillaceae</taxon>
        <taxon>Melghiribacillus</taxon>
    </lineage>
</organism>
<dbReference type="Proteomes" id="UP000294650">
    <property type="component" value="Unassembled WGS sequence"/>
</dbReference>
<dbReference type="Pfam" id="PF07228">
    <property type="entry name" value="SpoIIE"/>
    <property type="match status" value="1"/>
</dbReference>
<dbReference type="AlphaFoldDB" id="A0A4R3MVN1"/>
<feature type="domain" description="PPM-type phosphatase" evidence="1">
    <location>
        <begin position="7"/>
        <end position="197"/>
    </location>
</feature>
<dbReference type="InterPro" id="IPR001932">
    <property type="entry name" value="PPM-type_phosphatase-like_dom"/>
</dbReference>
<dbReference type="InterPro" id="IPR036457">
    <property type="entry name" value="PPM-type-like_dom_sf"/>
</dbReference>
<sequence length="200" mass="22411">MILSGNRIDVAVFQESKAGKHLCGDSYYFHEAEEECICAIADGLGSGILARDSSQAVIDAIQQHRHKSIEAIMKHCSQVLVNRRGAVLGIMKIDFKTKVVTFTSVGNIGIVIYSRDGKKTRHIPSPGYLSGYRRSFQLSRRKIDIPSTIFMFSDGVKNEQQFDHLSRLPSSGEIVDWFSSSQYEKPEDDTTLLVMKYIST</sequence>
<dbReference type="PANTHER" id="PTHR35801:SF1">
    <property type="entry name" value="PHOSPHOSERINE PHOSPHATASE RSBX"/>
    <property type="match status" value="1"/>
</dbReference>
<dbReference type="InterPro" id="IPR039248">
    <property type="entry name" value="Ptase_RsbX"/>
</dbReference>
<name>A0A4R3MVN1_9BACI</name>
<comment type="caution">
    <text evidence="2">The sequence shown here is derived from an EMBL/GenBank/DDBJ whole genome shotgun (WGS) entry which is preliminary data.</text>
</comment>
<dbReference type="PANTHER" id="PTHR35801">
    <property type="entry name" value="PHOSPHOSERINE PHOSPHATASE RSBX"/>
    <property type="match status" value="1"/>
</dbReference>
<keyword evidence="3" id="KW-1185">Reference proteome</keyword>
<dbReference type="SMART" id="SM00331">
    <property type="entry name" value="PP2C_SIG"/>
    <property type="match status" value="1"/>
</dbReference>
<evidence type="ECO:0000259" key="1">
    <source>
        <dbReference type="SMART" id="SM00331"/>
    </source>
</evidence>
<gene>
    <name evidence="2" type="ORF">EDD68_11478</name>
</gene>
<dbReference type="RefSeq" id="WP_165902142.1">
    <property type="nucleotide sequence ID" value="NZ_SMAN01000014.1"/>
</dbReference>
<reference evidence="2 3" key="1">
    <citation type="submission" date="2019-03" db="EMBL/GenBank/DDBJ databases">
        <title>Genomic Encyclopedia of Type Strains, Phase IV (KMG-IV): sequencing the most valuable type-strain genomes for metagenomic binning, comparative biology and taxonomic classification.</title>
        <authorList>
            <person name="Goeker M."/>
        </authorList>
    </citation>
    <scope>NUCLEOTIDE SEQUENCE [LARGE SCALE GENOMIC DNA]</scope>
    <source>
        <strain evidence="2 3">DSM 25894</strain>
    </source>
</reference>
<evidence type="ECO:0000313" key="3">
    <source>
        <dbReference type="Proteomes" id="UP000294650"/>
    </source>
</evidence>
<protein>
    <submittedName>
        <fullName evidence="2">Serine phosphatase</fullName>
    </submittedName>
</protein>
<evidence type="ECO:0000313" key="2">
    <source>
        <dbReference type="EMBL" id="TCT20394.1"/>
    </source>
</evidence>
<proteinExistence type="predicted"/>
<accession>A0A4R3MVN1</accession>
<dbReference type="Gene3D" id="3.60.40.10">
    <property type="entry name" value="PPM-type phosphatase domain"/>
    <property type="match status" value="1"/>
</dbReference>
<dbReference type="SUPFAM" id="SSF81606">
    <property type="entry name" value="PP2C-like"/>
    <property type="match status" value="1"/>
</dbReference>
<dbReference type="EMBL" id="SMAN01000014">
    <property type="protein sequence ID" value="TCT20394.1"/>
    <property type="molecule type" value="Genomic_DNA"/>
</dbReference>